<dbReference type="InParanoid" id="K3ZGH5"/>
<reference evidence="1" key="2">
    <citation type="submission" date="2018-08" db="UniProtKB">
        <authorList>
            <consortium name="EnsemblPlants"/>
        </authorList>
    </citation>
    <scope>IDENTIFICATION</scope>
    <source>
        <strain evidence="1">Yugu1</strain>
    </source>
</reference>
<evidence type="ECO:0000313" key="1">
    <source>
        <dbReference type="EnsemblPlants" id="KQL14421"/>
    </source>
</evidence>
<dbReference type="EMBL" id="AGNK02001566">
    <property type="status" value="NOT_ANNOTATED_CDS"/>
    <property type="molecule type" value="Genomic_DNA"/>
</dbReference>
<name>K3ZGH5_SETIT</name>
<keyword evidence="2" id="KW-1185">Reference proteome</keyword>
<dbReference type="HOGENOM" id="CLU_3300302_0_0_1"/>
<organism evidence="1 2">
    <name type="scientific">Setaria italica</name>
    <name type="common">Foxtail millet</name>
    <name type="synonym">Panicum italicum</name>
    <dbReference type="NCBI Taxonomy" id="4555"/>
    <lineage>
        <taxon>Eukaryota</taxon>
        <taxon>Viridiplantae</taxon>
        <taxon>Streptophyta</taxon>
        <taxon>Embryophyta</taxon>
        <taxon>Tracheophyta</taxon>
        <taxon>Spermatophyta</taxon>
        <taxon>Magnoliopsida</taxon>
        <taxon>Liliopsida</taxon>
        <taxon>Poales</taxon>
        <taxon>Poaceae</taxon>
        <taxon>PACMAD clade</taxon>
        <taxon>Panicoideae</taxon>
        <taxon>Panicodae</taxon>
        <taxon>Paniceae</taxon>
        <taxon>Cenchrinae</taxon>
        <taxon>Setaria</taxon>
    </lineage>
</organism>
<sequence length="40" mass="4767">MNIRTSIIIQFSTWTPLQFGYWKVRNQSSIRDRTVNGSKH</sequence>
<evidence type="ECO:0000313" key="2">
    <source>
        <dbReference type="Proteomes" id="UP000004995"/>
    </source>
</evidence>
<dbReference type="AlphaFoldDB" id="K3ZGH5"/>
<dbReference type="Proteomes" id="UP000004995">
    <property type="component" value="Unassembled WGS sequence"/>
</dbReference>
<reference evidence="2" key="1">
    <citation type="journal article" date="2012" name="Nat. Biotechnol.">
        <title>Reference genome sequence of the model plant Setaria.</title>
        <authorList>
            <person name="Bennetzen J.L."/>
            <person name="Schmutz J."/>
            <person name="Wang H."/>
            <person name="Percifield R."/>
            <person name="Hawkins J."/>
            <person name="Pontaroli A.C."/>
            <person name="Estep M."/>
            <person name="Feng L."/>
            <person name="Vaughn J.N."/>
            <person name="Grimwood J."/>
            <person name="Jenkins J."/>
            <person name="Barry K."/>
            <person name="Lindquist E."/>
            <person name="Hellsten U."/>
            <person name="Deshpande S."/>
            <person name="Wang X."/>
            <person name="Wu X."/>
            <person name="Mitros T."/>
            <person name="Triplett J."/>
            <person name="Yang X."/>
            <person name="Ye C.Y."/>
            <person name="Mauro-Herrera M."/>
            <person name="Wang L."/>
            <person name="Li P."/>
            <person name="Sharma M."/>
            <person name="Sharma R."/>
            <person name="Ronald P.C."/>
            <person name="Panaud O."/>
            <person name="Kellogg E.A."/>
            <person name="Brutnell T.P."/>
            <person name="Doust A.N."/>
            <person name="Tuskan G.A."/>
            <person name="Rokhsar D."/>
            <person name="Devos K.M."/>
        </authorList>
    </citation>
    <scope>NUCLEOTIDE SEQUENCE [LARGE SCALE GENOMIC DNA]</scope>
    <source>
        <strain evidence="2">cv. Yugu1</strain>
    </source>
</reference>
<accession>K3ZGH5</accession>
<dbReference type="EnsemblPlants" id="KQL14421">
    <property type="protein sequence ID" value="KQL14421"/>
    <property type="gene ID" value="SETIT_025677mg"/>
</dbReference>
<proteinExistence type="predicted"/>
<protein>
    <submittedName>
        <fullName evidence="1">Uncharacterized protein</fullName>
    </submittedName>
</protein>
<dbReference type="Gramene" id="KQL14421">
    <property type="protein sequence ID" value="KQL14421"/>
    <property type="gene ID" value="SETIT_025677mg"/>
</dbReference>